<feature type="compositionally biased region" description="Basic and acidic residues" evidence="1">
    <location>
        <begin position="60"/>
        <end position="74"/>
    </location>
</feature>
<feature type="region of interest" description="Disordered" evidence="1">
    <location>
        <begin position="60"/>
        <end position="108"/>
    </location>
</feature>
<proteinExistence type="predicted"/>
<dbReference type="EMBL" id="CH920301">
    <property type="protein sequence ID" value="EDW04975.1"/>
    <property type="molecule type" value="Genomic_DNA"/>
</dbReference>
<dbReference type="AlphaFoldDB" id="B4K2Z2"/>
<feature type="compositionally biased region" description="Polar residues" evidence="1">
    <location>
        <begin position="99"/>
        <end position="108"/>
    </location>
</feature>
<dbReference type="Proteomes" id="UP000001070">
    <property type="component" value="Unassembled WGS sequence"/>
</dbReference>
<dbReference type="InParanoid" id="B4K2Z2"/>
<gene>
    <name evidence="2" type="primary">Dgri\GH23920</name>
    <name evidence="2" type="ORF">Dgri_GH23920</name>
</gene>
<keyword evidence="3" id="KW-1185">Reference proteome</keyword>
<accession>B4K2Z2</accession>
<evidence type="ECO:0000313" key="3">
    <source>
        <dbReference type="Proteomes" id="UP000001070"/>
    </source>
</evidence>
<reference evidence="2 3" key="1">
    <citation type="journal article" date="2007" name="Nature">
        <title>Evolution of genes and genomes on the Drosophila phylogeny.</title>
        <authorList>
            <consortium name="Drosophila 12 Genomes Consortium"/>
            <person name="Clark A.G."/>
            <person name="Eisen M.B."/>
            <person name="Smith D.R."/>
            <person name="Bergman C.M."/>
            <person name="Oliver B."/>
            <person name="Markow T.A."/>
            <person name="Kaufman T.C."/>
            <person name="Kellis M."/>
            <person name="Gelbart W."/>
            <person name="Iyer V.N."/>
            <person name="Pollard D.A."/>
            <person name="Sackton T.B."/>
            <person name="Larracuente A.M."/>
            <person name="Singh N.D."/>
            <person name="Abad J.P."/>
            <person name="Abt D.N."/>
            <person name="Adryan B."/>
            <person name="Aguade M."/>
            <person name="Akashi H."/>
            <person name="Anderson W.W."/>
            <person name="Aquadro C.F."/>
            <person name="Ardell D.H."/>
            <person name="Arguello R."/>
            <person name="Artieri C.G."/>
            <person name="Barbash D.A."/>
            <person name="Barker D."/>
            <person name="Barsanti P."/>
            <person name="Batterham P."/>
            <person name="Batzoglou S."/>
            <person name="Begun D."/>
            <person name="Bhutkar A."/>
            <person name="Blanco E."/>
            <person name="Bosak S.A."/>
            <person name="Bradley R.K."/>
            <person name="Brand A.D."/>
            <person name="Brent M.R."/>
            <person name="Brooks A.N."/>
            <person name="Brown R.H."/>
            <person name="Butlin R.K."/>
            <person name="Caggese C."/>
            <person name="Calvi B.R."/>
            <person name="Bernardo de Carvalho A."/>
            <person name="Caspi A."/>
            <person name="Castrezana S."/>
            <person name="Celniker S.E."/>
            <person name="Chang J.L."/>
            <person name="Chapple C."/>
            <person name="Chatterji S."/>
            <person name="Chinwalla A."/>
            <person name="Civetta A."/>
            <person name="Clifton S.W."/>
            <person name="Comeron J.M."/>
            <person name="Costello J.C."/>
            <person name="Coyne J.A."/>
            <person name="Daub J."/>
            <person name="David R.G."/>
            <person name="Delcher A.L."/>
            <person name="Delehaunty K."/>
            <person name="Do C.B."/>
            <person name="Ebling H."/>
            <person name="Edwards K."/>
            <person name="Eickbush T."/>
            <person name="Evans J.D."/>
            <person name="Filipski A."/>
            <person name="Findeiss S."/>
            <person name="Freyhult E."/>
            <person name="Fulton L."/>
            <person name="Fulton R."/>
            <person name="Garcia A.C."/>
            <person name="Gardiner A."/>
            <person name="Garfield D.A."/>
            <person name="Garvin B.E."/>
            <person name="Gibson G."/>
            <person name="Gilbert D."/>
            <person name="Gnerre S."/>
            <person name="Godfrey J."/>
            <person name="Good R."/>
            <person name="Gotea V."/>
            <person name="Gravely B."/>
            <person name="Greenberg A.J."/>
            <person name="Griffiths-Jones S."/>
            <person name="Gross S."/>
            <person name="Guigo R."/>
            <person name="Gustafson E.A."/>
            <person name="Haerty W."/>
            <person name="Hahn M.W."/>
            <person name="Halligan D.L."/>
            <person name="Halpern A.L."/>
            <person name="Halter G.M."/>
            <person name="Han M.V."/>
            <person name="Heger A."/>
            <person name="Hillier L."/>
            <person name="Hinrichs A.S."/>
            <person name="Holmes I."/>
            <person name="Hoskins R.A."/>
            <person name="Hubisz M.J."/>
            <person name="Hultmark D."/>
            <person name="Huntley M.A."/>
            <person name="Jaffe D.B."/>
            <person name="Jagadeeshan S."/>
            <person name="Jeck W.R."/>
            <person name="Johnson J."/>
            <person name="Jones C.D."/>
            <person name="Jordan W.C."/>
            <person name="Karpen G.H."/>
            <person name="Kataoka E."/>
            <person name="Keightley P.D."/>
            <person name="Kheradpour P."/>
            <person name="Kirkness E.F."/>
            <person name="Koerich L.B."/>
            <person name="Kristiansen K."/>
            <person name="Kudrna D."/>
            <person name="Kulathinal R.J."/>
            <person name="Kumar S."/>
            <person name="Kwok R."/>
            <person name="Lander E."/>
            <person name="Langley C.H."/>
            <person name="Lapoint R."/>
            <person name="Lazzaro B.P."/>
            <person name="Lee S.J."/>
            <person name="Levesque L."/>
            <person name="Li R."/>
            <person name="Lin C.F."/>
            <person name="Lin M.F."/>
            <person name="Lindblad-Toh K."/>
            <person name="Llopart A."/>
            <person name="Long M."/>
            <person name="Low L."/>
            <person name="Lozovsky E."/>
            <person name="Lu J."/>
            <person name="Luo M."/>
            <person name="Machado C.A."/>
            <person name="Makalowski W."/>
            <person name="Marzo M."/>
            <person name="Matsuda M."/>
            <person name="Matzkin L."/>
            <person name="McAllister B."/>
            <person name="McBride C.S."/>
            <person name="McKernan B."/>
            <person name="McKernan K."/>
            <person name="Mendez-Lago M."/>
            <person name="Minx P."/>
            <person name="Mollenhauer M.U."/>
            <person name="Montooth K."/>
            <person name="Mount S.M."/>
            <person name="Mu X."/>
            <person name="Myers E."/>
            <person name="Negre B."/>
            <person name="Newfeld S."/>
            <person name="Nielsen R."/>
            <person name="Noor M.A."/>
            <person name="O'Grady P."/>
            <person name="Pachter L."/>
            <person name="Papaceit M."/>
            <person name="Parisi M.J."/>
            <person name="Parisi M."/>
            <person name="Parts L."/>
            <person name="Pedersen J.S."/>
            <person name="Pesole G."/>
            <person name="Phillippy A.M."/>
            <person name="Ponting C.P."/>
            <person name="Pop M."/>
            <person name="Porcelli D."/>
            <person name="Powell J.R."/>
            <person name="Prohaska S."/>
            <person name="Pruitt K."/>
            <person name="Puig M."/>
            <person name="Quesneville H."/>
            <person name="Ram K.R."/>
            <person name="Rand D."/>
            <person name="Rasmussen M.D."/>
            <person name="Reed L.K."/>
            <person name="Reenan R."/>
            <person name="Reily A."/>
            <person name="Remington K.A."/>
            <person name="Rieger T.T."/>
            <person name="Ritchie M.G."/>
            <person name="Robin C."/>
            <person name="Rogers Y.H."/>
            <person name="Rohde C."/>
            <person name="Rozas J."/>
            <person name="Rubenfield M.J."/>
            <person name="Ruiz A."/>
            <person name="Russo S."/>
            <person name="Salzberg S.L."/>
            <person name="Sanchez-Gracia A."/>
            <person name="Saranga D.J."/>
            <person name="Sato H."/>
            <person name="Schaeffer S.W."/>
            <person name="Schatz M.C."/>
            <person name="Schlenke T."/>
            <person name="Schwartz R."/>
            <person name="Segarra C."/>
            <person name="Singh R.S."/>
            <person name="Sirot L."/>
            <person name="Sirota M."/>
            <person name="Sisneros N.B."/>
            <person name="Smith C.D."/>
            <person name="Smith T.F."/>
            <person name="Spieth J."/>
            <person name="Stage D.E."/>
            <person name="Stark A."/>
            <person name="Stephan W."/>
            <person name="Strausberg R.L."/>
            <person name="Strempel S."/>
            <person name="Sturgill D."/>
            <person name="Sutton G."/>
            <person name="Sutton G.G."/>
            <person name="Tao W."/>
            <person name="Teichmann S."/>
            <person name="Tobari Y.N."/>
            <person name="Tomimura Y."/>
            <person name="Tsolas J.M."/>
            <person name="Valente V.L."/>
            <person name="Venter E."/>
            <person name="Venter J.C."/>
            <person name="Vicario S."/>
            <person name="Vieira F.G."/>
            <person name="Vilella A.J."/>
            <person name="Villasante A."/>
            <person name="Walenz B."/>
            <person name="Wang J."/>
            <person name="Wasserman M."/>
            <person name="Watts T."/>
            <person name="Wilson D."/>
            <person name="Wilson R.K."/>
            <person name="Wing R.A."/>
            <person name="Wolfner M.F."/>
            <person name="Wong A."/>
            <person name="Wong G.K."/>
            <person name="Wu C.I."/>
            <person name="Wu G."/>
            <person name="Yamamoto D."/>
            <person name="Yang H.P."/>
            <person name="Yang S.P."/>
            <person name="Yorke J.A."/>
            <person name="Yoshida K."/>
            <person name="Zdobnov E."/>
            <person name="Zhang P."/>
            <person name="Zhang Y."/>
            <person name="Zimin A.V."/>
            <person name="Baldwin J."/>
            <person name="Abdouelleil A."/>
            <person name="Abdulkadir J."/>
            <person name="Abebe A."/>
            <person name="Abera B."/>
            <person name="Abreu J."/>
            <person name="Acer S.C."/>
            <person name="Aftuck L."/>
            <person name="Alexander A."/>
            <person name="An P."/>
            <person name="Anderson E."/>
            <person name="Anderson S."/>
            <person name="Arachi H."/>
            <person name="Azer M."/>
            <person name="Bachantsang P."/>
            <person name="Barry A."/>
            <person name="Bayul T."/>
            <person name="Berlin A."/>
            <person name="Bessette D."/>
            <person name="Bloom T."/>
            <person name="Blye J."/>
            <person name="Boguslavskiy L."/>
            <person name="Bonnet C."/>
            <person name="Boukhgalter B."/>
            <person name="Bourzgui I."/>
            <person name="Brown A."/>
            <person name="Cahill P."/>
            <person name="Channer S."/>
            <person name="Cheshatsang Y."/>
            <person name="Chuda L."/>
            <person name="Citroen M."/>
            <person name="Collymore A."/>
            <person name="Cooke P."/>
            <person name="Costello M."/>
            <person name="D'Aco K."/>
            <person name="Daza R."/>
            <person name="De Haan G."/>
            <person name="DeGray S."/>
            <person name="DeMaso C."/>
            <person name="Dhargay N."/>
            <person name="Dooley K."/>
            <person name="Dooley E."/>
            <person name="Doricent M."/>
            <person name="Dorje P."/>
            <person name="Dorjee K."/>
            <person name="Dupes A."/>
            <person name="Elong R."/>
            <person name="Falk J."/>
            <person name="Farina A."/>
            <person name="Faro S."/>
            <person name="Ferguson D."/>
            <person name="Fisher S."/>
            <person name="Foley C.D."/>
            <person name="Franke A."/>
            <person name="Friedrich D."/>
            <person name="Gadbois L."/>
            <person name="Gearin G."/>
            <person name="Gearin C.R."/>
            <person name="Giannoukos G."/>
            <person name="Goode T."/>
            <person name="Graham J."/>
            <person name="Grandbois E."/>
            <person name="Grewal S."/>
            <person name="Gyaltsen K."/>
            <person name="Hafez N."/>
            <person name="Hagos B."/>
            <person name="Hall J."/>
            <person name="Henson C."/>
            <person name="Hollinger A."/>
            <person name="Honan T."/>
            <person name="Huard M.D."/>
            <person name="Hughes L."/>
            <person name="Hurhula B."/>
            <person name="Husby M.E."/>
            <person name="Kamat A."/>
            <person name="Kanga B."/>
            <person name="Kashin S."/>
            <person name="Khazanovich D."/>
            <person name="Kisner P."/>
            <person name="Lance K."/>
            <person name="Lara M."/>
            <person name="Lee W."/>
            <person name="Lennon N."/>
            <person name="Letendre F."/>
            <person name="LeVine R."/>
            <person name="Lipovsky A."/>
            <person name="Liu X."/>
            <person name="Liu J."/>
            <person name="Liu S."/>
            <person name="Lokyitsang T."/>
            <person name="Lokyitsang Y."/>
            <person name="Lubonja R."/>
            <person name="Lui A."/>
            <person name="MacDonald P."/>
            <person name="Magnisalis V."/>
            <person name="Maru K."/>
            <person name="Matthews C."/>
            <person name="McCusker W."/>
            <person name="McDonough S."/>
            <person name="Mehta T."/>
            <person name="Meldrim J."/>
            <person name="Meneus L."/>
            <person name="Mihai O."/>
            <person name="Mihalev A."/>
            <person name="Mihova T."/>
            <person name="Mittelman R."/>
            <person name="Mlenga V."/>
            <person name="Montmayeur A."/>
            <person name="Mulrain L."/>
            <person name="Navidi A."/>
            <person name="Naylor J."/>
            <person name="Negash T."/>
            <person name="Nguyen T."/>
            <person name="Nguyen N."/>
            <person name="Nicol R."/>
            <person name="Norbu C."/>
            <person name="Norbu N."/>
            <person name="Novod N."/>
            <person name="O'Neill B."/>
            <person name="Osman S."/>
            <person name="Markiewicz E."/>
            <person name="Oyono O.L."/>
            <person name="Patti C."/>
            <person name="Phunkhang P."/>
            <person name="Pierre F."/>
            <person name="Priest M."/>
            <person name="Raghuraman S."/>
            <person name="Rege F."/>
            <person name="Reyes R."/>
            <person name="Rise C."/>
            <person name="Rogov P."/>
            <person name="Ross K."/>
            <person name="Ryan E."/>
            <person name="Settipalli S."/>
            <person name="Shea T."/>
            <person name="Sherpa N."/>
            <person name="Shi L."/>
            <person name="Shih D."/>
            <person name="Sparrow T."/>
            <person name="Spaulding J."/>
            <person name="Stalker J."/>
            <person name="Stange-Thomann N."/>
            <person name="Stavropoulos S."/>
            <person name="Stone C."/>
            <person name="Strader C."/>
            <person name="Tesfaye S."/>
            <person name="Thomson T."/>
            <person name="Thoulutsang Y."/>
            <person name="Thoulutsang D."/>
            <person name="Topham K."/>
            <person name="Topping I."/>
            <person name="Tsamla T."/>
            <person name="Vassiliev H."/>
            <person name="Vo A."/>
            <person name="Wangchuk T."/>
            <person name="Wangdi T."/>
            <person name="Weiand M."/>
            <person name="Wilkinson J."/>
            <person name="Wilson A."/>
            <person name="Yadav S."/>
            <person name="Young G."/>
            <person name="Yu Q."/>
            <person name="Zembek L."/>
            <person name="Zhong D."/>
            <person name="Zimmer A."/>
            <person name="Zwirko Z."/>
            <person name="Jaffe D.B."/>
            <person name="Alvarez P."/>
            <person name="Brockman W."/>
            <person name="Butler J."/>
            <person name="Chin C."/>
            <person name="Gnerre S."/>
            <person name="Grabherr M."/>
            <person name="Kleber M."/>
            <person name="Mauceli E."/>
            <person name="MacCallum I."/>
        </authorList>
    </citation>
    <scope>NUCLEOTIDE SEQUENCE [LARGE SCALE GENOMIC DNA]</scope>
    <source>
        <strain evidence="3">Tucson 15287-2541.00</strain>
    </source>
</reference>
<dbReference type="HOGENOM" id="CLU_2199641_0_0_1"/>
<name>B4K2Z2_DROGR</name>
<evidence type="ECO:0000313" key="2">
    <source>
        <dbReference type="EMBL" id="EDW04975.1"/>
    </source>
</evidence>
<protein>
    <submittedName>
        <fullName evidence="2">GH23920</fullName>
    </submittedName>
</protein>
<sequence length="108" mass="11768">MLENLKHLRRQRADNTALMPPRRSKGHASPPAVQPNSPTALPCLANKQLVCVWPLAIASRGHDDTTTGRQDDTKQPTACDHGQLPLPLLVSPKRPHGPNANNGHVQQL</sequence>
<feature type="region of interest" description="Disordered" evidence="1">
    <location>
        <begin position="1"/>
        <end position="40"/>
    </location>
</feature>
<organism evidence="3">
    <name type="scientific">Drosophila grimshawi</name>
    <name type="common">Hawaiian fruit fly</name>
    <name type="synonym">Idiomyia grimshawi</name>
    <dbReference type="NCBI Taxonomy" id="7222"/>
    <lineage>
        <taxon>Eukaryota</taxon>
        <taxon>Metazoa</taxon>
        <taxon>Ecdysozoa</taxon>
        <taxon>Arthropoda</taxon>
        <taxon>Hexapoda</taxon>
        <taxon>Insecta</taxon>
        <taxon>Pterygota</taxon>
        <taxon>Neoptera</taxon>
        <taxon>Endopterygota</taxon>
        <taxon>Diptera</taxon>
        <taxon>Brachycera</taxon>
        <taxon>Muscomorpha</taxon>
        <taxon>Ephydroidea</taxon>
        <taxon>Drosophilidae</taxon>
        <taxon>Drosophila</taxon>
        <taxon>Hawaiian Drosophila</taxon>
    </lineage>
</organism>
<evidence type="ECO:0000256" key="1">
    <source>
        <dbReference type="SAM" id="MobiDB-lite"/>
    </source>
</evidence>